<name>A0A125Q479_9HYPH</name>
<evidence type="ECO:0000256" key="6">
    <source>
        <dbReference type="ARBA" id="ARBA00067332"/>
    </source>
</evidence>
<evidence type="ECO:0000256" key="3">
    <source>
        <dbReference type="ARBA" id="ARBA00023125"/>
    </source>
</evidence>
<keyword evidence="2" id="KW-0805">Transcription regulation</keyword>
<dbReference type="InterPro" id="IPR058163">
    <property type="entry name" value="LysR-type_TF_proteobact-type"/>
</dbReference>
<dbReference type="Pfam" id="PF00126">
    <property type="entry name" value="HTH_1"/>
    <property type="match status" value="1"/>
</dbReference>
<dbReference type="InterPro" id="IPR036390">
    <property type="entry name" value="WH_DNA-bd_sf"/>
</dbReference>
<dbReference type="PRINTS" id="PR00039">
    <property type="entry name" value="HTHLYSR"/>
</dbReference>
<dbReference type="Gene3D" id="1.10.10.10">
    <property type="entry name" value="Winged helix-like DNA-binding domain superfamily/Winged helix DNA-binding domain"/>
    <property type="match status" value="1"/>
</dbReference>
<dbReference type="EMBL" id="LNCD01000145">
    <property type="protein sequence ID" value="KWV40787.1"/>
    <property type="molecule type" value="Genomic_DNA"/>
</dbReference>
<feature type="domain" description="HTH lysR-type" evidence="8">
    <location>
        <begin position="5"/>
        <end position="62"/>
    </location>
</feature>
<evidence type="ECO:0000313" key="9">
    <source>
        <dbReference type="EMBL" id="KWV40787.1"/>
    </source>
</evidence>
<comment type="function">
    <text evidence="5">Transcriptional regulator of the ttuABCDE tartrate utilization operon.</text>
</comment>
<evidence type="ECO:0000256" key="4">
    <source>
        <dbReference type="ARBA" id="ARBA00023163"/>
    </source>
</evidence>
<dbReference type="RefSeq" id="WP_018856883.1">
    <property type="nucleotide sequence ID" value="NZ_JBBNAS010000669.1"/>
</dbReference>
<evidence type="ECO:0000259" key="8">
    <source>
        <dbReference type="PROSITE" id="PS50931"/>
    </source>
</evidence>
<protein>
    <recommendedName>
        <fullName evidence="6">HTH-type transcriptional regulator TtuA</fullName>
    </recommendedName>
    <alternativeName>
        <fullName evidence="7">Tartrate utilization transcriptional regulator</fullName>
    </alternativeName>
</protein>
<dbReference type="AlphaFoldDB" id="A0A125Q479"/>
<dbReference type="PANTHER" id="PTHR30537">
    <property type="entry name" value="HTH-TYPE TRANSCRIPTIONAL REGULATOR"/>
    <property type="match status" value="1"/>
</dbReference>
<dbReference type="OrthoDB" id="9812435at2"/>
<keyword evidence="10" id="KW-1185">Reference proteome</keyword>
<dbReference type="PROSITE" id="PS50931">
    <property type="entry name" value="HTH_LYSR"/>
    <property type="match status" value="1"/>
</dbReference>
<evidence type="ECO:0000256" key="5">
    <source>
        <dbReference type="ARBA" id="ARBA00054626"/>
    </source>
</evidence>
<dbReference type="CDD" id="cd08422">
    <property type="entry name" value="PBP2_CrgA_like"/>
    <property type="match status" value="1"/>
</dbReference>
<keyword evidence="4" id="KW-0804">Transcription</keyword>
<evidence type="ECO:0000256" key="2">
    <source>
        <dbReference type="ARBA" id="ARBA00023015"/>
    </source>
</evidence>
<accession>A0A125Q479</accession>
<dbReference type="Gene3D" id="3.40.190.290">
    <property type="match status" value="1"/>
</dbReference>
<dbReference type="InterPro" id="IPR000847">
    <property type="entry name" value="LysR_HTH_N"/>
</dbReference>
<organism evidence="9 10">
    <name type="scientific">Rhizobium altiplani</name>
    <dbReference type="NCBI Taxonomy" id="1864509"/>
    <lineage>
        <taxon>Bacteria</taxon>
        <taxon>Pseudomonadati</taxon>
        <taxon>Pseudomonadota</taxon>
        <taxon>Alphaproteobacteria</taxon>
        <taxon>Hyphomicrobiales</taxon>
        <taxon>Rhizobiaceae</taxon>
        <taxon>Rhizobium/Agrobacterium group</taxon>
        <taxon>Rhizobium</taxon>
    </lineage>
</organism>
<evidence type="ECO:0000256" key="1">
    <source>
        <dbReference type="ARBA" id="ARBA00009437"/>
    </source>
</evidence>
<evidence type="ECO:0000313" key="10">
    <source>
        <dbReference type="Proteomes" id="UP000068164"/>
    </source>
</evidence>
<dbReference type="InterPro" id="IPR005119">
    <property type="entry name" value="LysR_subst-bd"/>
</dbReference>
<dbReference type="Proteomes" id="UP000068164">
    <property type="component" value="Unassembled WGS sequence"/>
</dbReference>
<dbReference type="GO" id="GO:0003700">
    <property type="term" value="F:DNA-binding transcription factor activity"/>
    <property type="evidence" value="ECO:0007669"/>
    <property type="project" value="InterPro"/>
</dbReference>
<evidence type="ECO:0000256" key="7">
    <source>
        <dbReference type="ARBA" id="ARBA00083243"/>
    </source>
</evidence>
<dbReference type="SUPFAM" id="SSF46785">
    <property type="entry name" value="Winged helix' DNA-binding domain"/>
    <property type="match status" value="1"/>
</dbReference>
<reference evidence="9 10" key="1">
    <citation type="submission" date="2015-11" db="EMBL/GenBank/DDBJ databases">
        <title>Draft Genome Sequence of the Strain BR 10423 (Rhizobium sp.) isolated from nodules of Mimosa pudica.</title>
        <authorList>
            <person name="Barauna A.C."/>
            <person name="Zilli J.E."/>
            <person name="Simoes-Araujo J.L."/>
            <person name="Reis V.M."/>
            <person name="James E.K."/>
            <person name="Reis F.B.Jr."/>
            <person name="Rouws L.F."/>
            <person name="Passos S.R."/>
            <person name="Gois S.R."/>
        </authorList>
    </citation>
    <scope>NUCLEOTIDE SEQUENCE [LARGE SCALE GENOMIC DNA]</scope>
    <source>
        <strain evidence="9 10">BR10423</strain>
    </source>
</reference>
<keyword evidence="3" id="KW-0238">DNA-binding</keyword>
<dbReference type="GO" id="GO:0006351">
    <property type="term" value="P:DNA-templated transcription"/>
    <property type="evidence" value="ECO:0007669"/>
    <property type="project" value="TreeGrafter"/>
</dbReference>
<dbReference type="FunFam" id="1.10.10.10:FF:000001">
    <property type="entry name" value="LysR family transcriptional regulator"/>
    <property type="match status" value="1"/>
</dbReference>
<gene>
    <name evidence="9" type="ORF">AS026_25035</name>
</gene>
<dbReference type="SUPFAM" id="SSF53850">
    <property type="entry name" value="Periplasmic binding protein-like II"/>
    <property type="match status" value="1"/>
</dbReference>
<sequence>MMKLPDFEGLAMFAKVAEERSFARAAKTLGISVATVSRGVARLEQRLGARLFNRTSRQLSLTEFGLRLAERASRIYSDAEEIENAALELSSRPRGLIRLAAPMTFGVHWIAPILPEFFELYPDISIDLHMSDASVDLVGEGFDAALRIAVLPDSSLIARRLAPVKPFILASPAYLEKYGCPEHPRELAAHHCLGYAYRPRQDIWRLTNKAGEEEFVTPTGPLRATNSEALIPMALRGLGICELPEFMASEYLADGRLKAILTDWSLPSGALYFVTPSARARPAKVEVLSEFMAARLSNPPWRWPR</sequence>
<dbReference type="PANTHER" id="PTHR30537:SF5">
    <property type="entry name" value="HTH-TYPE TRANSCRIPTIONAL ACTIVATOR TTDR-RELATED"/>
    <property type="match status" value="1"/>
</dbReference>
<comment type="similarity">
    <text evidence="1">Belongs to the LysR transcriptional regulatory family.</text>
</comment>
<comment type="caution">
    <text evidence="9">The sequence shown here is derived from an EMBL/GenBank/DDBJ whole genome shotgun (WGS) entry which is preliminary data.</text>
</comment>
<dbReference type="GO" id="GO:0043565">
    <property type="term" value="F:sequence-specific DNA binding"/>
    <property type="evidence" value="ECO:0007669"/>
    <property type="project" value="TreeGrafter"/>
</dbReference>
<proteinExistence type="inferred from homology"/>
<dbReference type="InterPro" id="IPR036388">
    <property type="entry name" value="WH-like_DNA-bd_sf"/>
</dbReference>
<dbReference type="Pfam" id="PF03466">
    <property type="entry name" value="LysR_substrate"/>
    <property type="match status" value="1"/>
</dbReference>